<comment type="caution">
    <text evidence="6">The sequence shown here is derived from an EMBL/GenBank/DDBJ whole genome shotgun (WGS) entry which is preliminary data.</text>
</comment>
<keyword evidence="7" id="KW-1185">Reference proteome</keyword>
<keyword evidence="2" id="KW-0862">Zinc</keyword>
<evidence type="ECO:0000256" key="4">
    <source>
        <dbReference type="ARBA" id="ARBA00023163"/>
    </source>
</evidence>
<protein>
    <submittedName>
        <fullName evidence="6">Uncharacterized protein</fullName>
    </submittedName>
</protein>
<accession>A0ABR3YAY5</accession>
<dbReference type="PANTHER" id="PTHR47660:SF2">
    <property type="entry name" value="TRANSCRIPTION FACTOR WITH C2H2 AND ZN(2)-CYS(6) DNA BINDING DOMAIN (EUROFUNG)"/>
    <property type="match status" value="1"/>
</dbReference>
<sequence length="340" mass="38511">MTLPANRDLWKAQNENEWQRLYRREHRSAGLTFQDICGDLSILQSMAETHDVKLCAQAVLYSQWIRVWTLIDTKSFFLRNKSSSKHVHSLLLIEAQQKDIYENLKEMQDRLQHIDAFPPDSNILSEFLMMSSHVPLQDIQRLAGRFGLEEAQSILPILCSWFESENRNYATWHAGQVLKAARLIPPTQLHGFHAIMIYHACLTLWTFVVLSKSAPTVSSLRDSGSANSLMQIQSSIPAGKSDAPLVVLNGEESPEVRRYLFTGHGTLALDMEGEFGIVSQPTIISTTMSDIFRKNYPSKKHNMPSLLERLVVLMHDLSQTLSAFLDVSSHQGLNGDHNVL</sequence>
<keyword evidence="4" id="KW-0804">Transcription</keyword>
<dbReference type="PANTHER" id="PTHR47660">
    <property type="entry name" value="TRANSCRIPTION FACTOR WITH C2H2 AND ZN(2)-CYS(6) DNA BINDING DOMAIN (EUROFUNG)-RELATED-RELATED"/>
    <property type="match status" value="1"/>
</dbReference>
<organism evidence="6 7">
    <name type="scientific">Paecilomyces lecythidis</name>
    <dbReference type="NCBI Taxonomy" id="3004212"/>
    <lineage>
        <taxon>Eukaryota</taxon>
        <taxon>Fungi</taxon>
        <taxon>Dikarya</taxon>
        <taxon>Ascomycota</taxon>
        <taxon>Pezizomycotina</taxon>
        <taxon>Eurotiomycetes</taxon>
        <taxon>Eurotiomycetidae</taxon>
        <taxon>Eurotiales</taxon>
        <taxon>Thermoascaceae</taxon>
        <taxon>Paecilomyces</taxon>
    </lineage>
</organism>
<keyword evidence="3" id="KW-0805">Transcription regulation</keyword>
<evidence type="ECO:0000256" key="2">
    <source>
        <dbReference type="ARBA" id="ARBA00022833"/>
    </source>
</evidence>
<dbReference type="Proteomes" id="UP001583193">
    <property type="component" value="Unassembled WGS sequence"/>
</dbReference>
<reference evidence="6 7" key="1">
    <citation type="journal article" date="2024" name="IMA Fungus">
        <title>IMA Genome - F19 : A genome assembly and annotation guide to empower mycologists, including annotated draft genome sequences of Ceratocystis pirilliformis, Diaporthe australafricana, Fusarium ophioides, Paecilomyces lecythidis, and Sporothrix stenoceras.</title>
        <authorList>
            <person name="Aylward J."/>
            <person name="Wilson A.M."/>
            <person name="Visagie C.M."/>
            <person name="Spraker J."/>
            <person name="Barnes I."/>
            <person name="Buitendag C."/>
            <person name="Ceriani C."/>
            <person name="Del Mar Angel L."/>
            <person name="du Plessis D."/>
            <person name="Fuchs T."/>
            <person name="Gasser K."/>
            <person name="Kramer D."/>
            <person name="Li W."/>
            <person name="Munsamy K."/>
            <person name="Piso A."/>
            <person name="Price J.L."/>
            <person name="Sonnekus B."/>
            <person name="Thomas C."/>
            <person name="van der Nest A."/>
            <person name="van Dijk A."/>
            <person name="van Heerden A."/>
            <person name="van Vuuren N."/>
            <person name="Yilmaz N."/>
            <person name="Duong T.A."/>
            <person name="van der Merwe N.A."/>
            <person name="Wingfield M.J."/>
            <person name="Wingfield B.D."/>
        </authorList>
    </citation>
    <scope>NUCLEOTIDE SEQUENCE [LARGE SCALE GENOMIC DNA]</scope>
    <source>
        <strain evidence="6 7">CMW 18167</strain>
    </source>
</reference>
<evidence type="ECO:0000313" key="6">
    <source>
        <dbReference type="EMBL" id="KAL1884614.1"/>
    </source>
</evidence>
<evidence type="ECO:0000256" key="5">
    <source>
        <dbReference type="ARBA" id="ARBA00023242"/>
    </source>
</evidence>
<evidence type="ECO:0000313" key="7">
    <source>
        <dbReference type="Proteomes" id="UP001583193"/>
    </source>
</evidence>
<evidence type="ECO:0000256" key="3">
    <source>
        <dbReference type="ARBA" id="ARBA00023015"/>
    </source>
</evidence>
<keyword evidence="5" id="KW-0539">Nucleus</keyword>
<keyword evidence="1" id="KW-0479">Metal-binding</keyword>
<gene>
    <name evidence="6" type="ORF">Plec18167_002204</name>
</gene>
<evidence type="ECO:0000256" key="1">
    <source>
        <dbReference type="ARBA" id="ARBA00022723"/>
    </source>
</evidence>
<name>A0ABR3YAY5_9EURO</name>
<proteinExistence type="predicted"/>
<dbReference type="EMBL" id="JAVDPF010000004">
    <property type="protein sequence ID" value="KAL1884614.1"/>
    <property type="molecule type" value="Genomic_DNA"/>
</dbReference>